<dbReference type="InterPro" id="IPR006145">
    <property type="entry name" value="PsdUridine_synth_RsuA/RluA"/>
</dbReference>
<evidence type="ECO:0000256" key="5">
    <source>
        <dbReference type="RuleBase" id="RU003887"/>
    </source>
</evidence>
<dbReference type="SMART" id="SM00363">
    <property type="entry name" value="S4"/>
    <property type="match status" value="1"/>
</dbReference>
<evidence type="ECO:0000259" key="7">
    <source>
        <dbReference type="SMART" id="SM00363"/>
    </source>
</evidence>
<dbReference type="SUPFAM" id="SSF55120">
    <property type="entry name" value="Pseudouridine synthase"/>
    <property type="match status" value="1"/>
</dbReference>
<protein>
    <recommendedName>
        <fullName evidence="5">Pseudouridine synthase</fullName>
        <ecNumber evidence="5">5.4.99.-</ecNumber>
    </recommendedName>
</protein>
<dbReference type="EC" id="5.4.99.-" evidence="5"/>
<reference evidence="8 9" key="1">
    <citation type="submission" date="2015-03" db="EMBL/GenBank/DDBJ databases">
        <title>Genome assembly of Sandaracinus amylolyticus DSM 53668.</title>
        <authorList>
            <person name="Sharma G."/>
            <person name="Subramanian S."/>
        </authorList>
    </citation>
    <scope>NUCLEOTIDE SEQUENCE [LARGE SCALE GENOMIC DNA]</scope>
    <source>
        <strain evidence="8 9">DSM 53668</strain>
    </source>
</reference>
<dbReference type="Gene3D" id="3.30.2350.10">
    <property type="entry name" value="Pseudouridine synthase"/>
    <property type="match status" value="1"/>
</dbReference>
<dbReference type="InterPro" id="IPR002942">
    <property type="entry name" value="S4_RNA-bd"/>
</dbReference>
<evidence type="ECO:0000313" key="9">
    <source>
        <dbReference type="Proteomes" id="UP000034883"/>
    </source>
</evidence>
<dbReference type="InterPro" id="IPR050343">
    <property type="entry name" value="RsuA_PseudoU_synthase"/>
</dbReference>
<dbReference type="OrthoDB" id="9807213at2"/>
<feature type="region of interest" description="Disordered" evidence="6">
    <location>
        <begin position="242"/>
        <end position="350"/>
    </location>
</feature>
<dbReference type="PANTHER" id="PTHR47683">
    <property type="entry name" value="PSEUDOURIDINE SYNTHASE FAMILY PROTEIN-RELATED"/>
    <property type="match status" value="1"/>
</dbReference>
<feature type="compositionally biased region" description="Basic and acidic residues" evidence="6">
    <location>
        <begin position="304"/>
        <end position="315"/>
    </location>
</feature>
<evidence type="ECO:0000256" key="3">
    <source>
        <dbReference type="ARBA" id="ARBA00023235"/>
    </source>
</evidence>
<organism evidence="8 9">
    <name type="scientific">Sandaracinus amylolyticus</name>
    <dbReference type="NCBI Taxonomy" id="927083"/>
    <lineage>
        <taxon>Bacteria</taxon>
        <taxon>Pseudomonadati</taxon>
        <taxon>Myxococcota</taxon>
        <taxon>Polyangia</taxon>
        <taxon>Polyangiales</taxon>
        <taxon>Sandaracinaceae</taxon>
        <taxon>Sandaracinus</taxon>
    </lineage>
</organism>
<dbReference type="EMBL" id="CP011125">
    <property type="protein sequence ID" value="AKF06194.1"/>
    <property type="molecule type" value="Genomic_DNA"/>
</dbReference>
<sequence length="350" mass="38118">MARERLQKILAHAGVASRRAAEGLIASGHVRVNGRVVTEIGSSADPRKDKIEVDGKRVVLEKPAYFVLHKPRGVVSTLSDPEGRPHLGQYLAQLGARVYPVGRLDFHTSGVLLVTNDGELTDALLHPRKDVPKIYVAKLRGHVQVEDLDRLRNGVVLDDGHKTKPAEVFVLREEDRNTWVQITLYEGKNRQIHRMGDAIGHPVLRLARVSFAGVTAEGLRPGQWRELDARELEKLKKQYITPARRARDRAGSIESVPDEREAPAKPRARGGASEAPAKPRARGGASKAAAKPSGAKRGAGPMRARADEGAKRERGAASASRGKSARARGDEGASSERATSKRSRLTPRGR</sequence>
<accession>A0A0F6SF23</accession>
<feature type="domain" description="RNA-binding S4" evidence="7">
    <location>
        <begin position="4"/>
        <end position="64"/>
    </location>
</feature>
<dbReference type="CDD" id="cd02870">
    <property type="entry name" value="PseudoU_synth_RsuA_like"/>
    <property type="match status" value="1"/>
</dbReference>
<dbReference type="InterPro" id="IPR036986">
    <property type="entry name" value="S4_RNA-bd_sf"/>
</dbReference>
<dbReference type="SUPFAM" id="SSF55174">
    <property type="entry name" value="Alpha-L RNA-binding motif"/>
    <property type="match status" value="1"/>
</dbReference>
<dbReference type="NCBIfam" id="TIGR00093">
    <property type="entry name" value="pseudouridine synthase"/>
    <property type="match status" value="1"/>
</dbReference>
<evidence type="ECO:0000313" key="8">
    <source>
        <dbReference type="EMBL" id="AKF06194.1"/>
    </source>
</evidence>
<feature type="compositionally biased region" description="Basic residues" evidence="6">
    <location>
        <begin position="340"/>
        <end position="350"/>
    </location>
</feature>
<dbReference type="Pfam" id="PF00849">
    <property type="entry name" value="PseudoU_synth_2"/>
    <property type="match status" value="1"/>
</dbReference>
<dbReference type="Gene3D" id="3.10.290.10">
    <property type="entry name" value="RNA-binding S4 domain"/>
    <property type="match status" value="1"/>
</dbReference>
<dbReference type="FunFam" id="3.30.70.1560:FF:000001">
    <property type="entry name" value="Pseudouridine synthase"/>
    <property type="match status" value="1"/>
</dbReference>
<dbReference type="GO" id="GO:0003723">
    <property type="term" value="F:RNA binding"/>
    <property type="evidence" value="ECO:0007669"/>
    <property type="project" value="UniProtKB-KW"/>
</dbReference>
<dbReference type="PANTHER" id="PTHR47683:SF2">
    <property type="entry name" value="RNA-BINDING S4 DOMAIN-CONTAINING PROTEIN"/>
    <property type="match status" value="1"/>
</dbReference>
<dbReference type="PROSITE" id="PS01149">
    <property type="entry name" value="PSI_RSU"/>
    <property type="match status" value="1"/>
</dbReference>
<dbReference type="AlphaFoldDB" id="A0A0F6SF23"/>
<dbReference type="Pfam" id="PF01479">
    <property type="entry name" value="S4"/>
    <property type="match status" value="1"/>
</dbReference>
<evidence type="ECO:0000256" key="6">
    <source>
        <dbReference type="SAM" id="MobiDB-lite"/>
    </source>
</evidence>
<comment type="similarity">
    <text evidence="1 5">Belongs to the pseudouridine synthase RsuA family.</text>
</comment>
<dbReference type="FunFam" id="3.10.290.10:FF:000003">
    <property type="entry name" value="Pseudouridine synthase"/>
    <property type="match status" value="1"/>
</dbReference>
<dbReference type="RefSeq" id="WP_075097535.1">
    <property type="nucleotide sequence ID" value="NZ_CP011125.1"/>
</dbReference>
<dbReference type="InterPro" id="IPR000748">
    <property type="entry name" value="PsdUridine_synth_RsuA/RluB/E/F"/>
</dbReference>
<name>A0A0F6SF23_9BACT</name>
<dbReference type="PROSITE" id="PS50889">
    <property type="entry name" value="S4"/>
    <property type="match status" value="1"/>
</dbReference>
<proteinExistence type="inferred from homology"/>
<dbReference type="InterPro" id="IPR020103">
    <property type="entry name" value="PsdUridine_synth_cat_dom_sf"/>
</dbReference>
<feature type="compositionally biased region" description="Low complexity" evidence="6">
    <location>
        <begin position="282"/>
        <end position="301"/>
    </location>
</feature>
<keyword evidence="3 5" id="KW-0413">Isomerase</keyword>
<dbReference type="Proteomes" id="UP000034883">
    <property type="component" value="Chromosome"/>
</dbReference>
<dbReference type="GO" id="GO:0120159">
    <property type="term" value="F:rRNA pseudouridine synthase activity"/>
    <property type="evidence" value="ECO:0007669"/>
    <property type="project" value="UniProtKB-ARBA"/>
</dbReference>
<dbReference type="KEGG" id="samy:DB32_003343"/>
<dbReference type="GO" id="GO:0005829">
    <property type="term" value="C:cytosol"/>
    <property type="evidence" value="ECO:0007669"/>
    <property type="project" value="UniProtKB-ARBA"/>
</dbReference>
<evidence type="ECO:0000256" key="1">
    <source>
        <dbReference type="ARBA" id="ARBA00008348"/>
    </source>
</evidence>
<evidence type="ECO:0000256" key="2">
    <source>
        <dbReference type="ARBA" id="ARBA00022884"/>
    </source>
</evidence>
<dbReference type="GO" id="GO:0000455">
    <property type="term" value="P:enzyme-directed rRNA pseudouridine synthesis"/>
    <property type="evidence" value="ECO:0007669"/>
    <property type="project" value="UniProtKB-ARBA"/>
</dbReference>
<gene>
    <name evidence="8" type="ORF">DB32_003343</name>
</gene>
<dbReference type="CDD" id="cd00165">
    <property type="entry name" value="S4"/>
    <property type="match status" value="1"/>
</dbReference>
<keyword evidence="9" id="KW-1185">Reference proteome</keyword>
<dbReference type="InterPro" id="IPR018496">
    <property type="entry name" value="PsdUridine_synth_RsuA/RluB_CS"/>
</dbReference>
<evidence type="ECO:0000256" key="4">
    <source>
        <dbReference type="PROSITE-ProRule" id="PRU00182"/>
    </source>
</evidence>
<dbReference type="STRING" id="927083.DB32_003343"/>
<keyword evidence="2 4" id="KW-0694">RNA-binding</keyword>